<sequence length="227" mass="23598">MRVSLPVLALASFVVASYTLLPTISQVGAVRHANTSTQANDAASVEAPPAKCDCSGATSDSSDTASLCGDSRLGPANLPATGSLGDLLKNYDPLGGLCPGEFLAKWTSGTHFQYPPSDGFQLSNTGSPIEGSTTLAQGILIDRFGKPTGRFLAPAYTPFGQRALPPKSLGSKTDYHVYRVNTNGLTVLTGTIAAWFGQPGQGTQYTLQQGTTVQSLLDTGVLTEVTQ</sequence>
<feature type="domain" description="TNT" evidence="2">
    <location>
        <begin position="134"/>
        <end position="225"/>
    </location>
</feature>
<evidence type="ECO:0000313" key="3">
    <source>
        <dbReference type="EMBL" id="KAJ7740605.1"/>
    </source>
</evidence>
<dbReference type="PANTHER" id="PTHR42059:SF1">
    <property type="entry name" value="TNT DOMAIN-CONTAINING PROTEIN"/>
    <property type="match status" value="1"/>
</dbReference>
<dbReference type="InterPro" id="IPR025331">
    <property type="entry name" value="TNT"/>
</dbReference>
<feature type="signal peptide" evidence="1">
    <location>
        <begin position="1"/>
        <end position="16"/>
    </location>
</feature>
<comment type="caution">
    <text evidence="3">The sequence shown here is derived from an EMBL/GenBank/DDBJ whole genome shotgun (WGS) entry which is preliminary data.</text>
</comment>
<dbReference type="GO" id="GO:0050135">
    <property type="term" value="F:NADP+ nucleosidase activity"/>
    <property type="evidence" value="ECO:0007669"/>
    <property type="project" value="InterPro"/>
</dbReference>
<dbReference type="InterPro" id="IPR053024">
    <property type="entry name" value="Fungal_surface_NADase"/>
</dbReference>
<feature type="chain" id="PRO_5041898435" description="TNT domain-containing protein" evidence="1">
    <location>
        <begin position="17"/>
        <end position="227"/>
    </location>
</feature>
<organism evidence="3 4">
    <name type="scientific">Mycena metata</name>
    <dbReference type="NCBI Taxonomy" id="1033252"/>
    <lineage>
        <taxon>Eukaryota</taxon>
        <taxon>Fungi</taxon>
        <taxon>Dikarya</taxon>
        <taxon>Basidiomycota</taxon>
        <taxon>Agaricomycotina</taxon>
        <taxon>Agaricomycetes</taxon>
        <taxon>Agaricomycetidae</taxon>
        <taxon>Agaricales</taxon>
        <taxon>Marasmiineae</taxon>
        <taxon>Mycenaceae</taxon>
        <taxon>Mycena</taxon>
    </lineage>
</organism>
<proteinExistence type="predicted"/>
<gene>
    <name evidence="3" type="ORF">B0H16DRAFT_1694247</name>
</gene>
<dbReference type="EMBL" id="JARKIB010000102">
    <property type="protein sequence ID" value="KAJ7740605.1"/>
    <property type="molecule type" value="Genomic_DNA"/>
</dbReference>
<reference evidence="3" key="1">
    <citation type="submission" date="2023-03" db="EMBL/GenBank/DDBJ databases">
        <title>Massive genome expansion in bonnet fungi (Mycena s.s.) driven by repeated elements and novel gene families across ecological guilds.</title>
        <authorList>
            <consortium name="Lawrence Berkeley National Laboratory"/>
            <person name="Harder C.B."/>
            <person name="Miyauchi S."/>
            <person name="Viragh M."/>
            <person name="Kuo A."/>
            <person name="Thoen E."/>
            <person name="Andreopoulos B."/>
            <person name="Lu D."/>
            <person name="Skrede I."/>
            <person name="Drula E."/>
            <person name="Henrissat B."/>
            <person name="Morin E."/>
            <person name="Kohler A."/>
            <person name="Barry K."/>
            <person name="LaButti K."/>
            <person name="Morin E."/>
            <person name="Salamov A."/>
            <person name="Lipzen A."/>
            <person name="Mereny Z."/>
            <person name="Hegedus B."/>
            <person name="Baldrian P."/>
            <person name="Stursova M."/>
            <person name="Weitz H."/>
            <person name="Taylor A."/>
            <person name="Grigoriev I.V."/>
            <person name="Nagy L.G."/>
            <person name="Martin F."/>
            <person name="Kauserud H."/>
        </authorList>
    </citation>
    <scope>NUCLEOTIDE SEQUENCE</scope>
    <source>
        <strain evidence="3">CBHHK182m</strain>
    </source>
</reference>
<dbReference type="Proteomes" id="UP001215598">
    <property type="component" value="Unassembled WGS sequence"/>
</dbReference>
<dbReference type="Pfam" id="PF14021">
    <property type="entry name" value="TNT"/>
    <property type="match status" value="1"/>
</dbReference>
<accession>A0AAD7IDI9</accession>
<keyword evidence="1" id="KW-0732">Signal</keyword>
<keyword evidence="4" id="KW-1185">Reference proteome</keyword>
<evidence type="ECO:0000313" key="4">
    <source>
        <dbReference type="Proteomes" id="UP001215598"/>
    </source>
</evidence>
<dbReference type="AlphaFoldDB" id="A0AAD7IDI9"/>
<name>A0AAD7IDI9_9AGAR</name>
<dbReference type="PANTHER" id="PTHR42059">
    <property type="entry name" value="TNT DOMAIN-CONTAINING PROTEIN"/>
    <property type="match status" value="1"/>
</dbReference>
<protein>
    <recommendedName>
        <fullName evidence="2">TNT domain-containing protein</fullName>
    </recommendedName>
</protein>
<evidence type="ECO:0000259" key="2">
    <source>
        <dbReference type="Pfam" id="PF14021"/>
    </source>
</evidence>
<evidence type="ECO:0000256" key="1">
    <source>
        <dbReference type="SAM" id="SignalP"/>
    </source>
</evidence>